<dbReference type="GO" id="GO:0042597">
    <property type="term" value="C:periplasmic space"/>
    <property type="evidence" value="ECO:0007669"/>
    <property type="project" value="InterPro"/>
</dbReference>
<keyword evidence="3" id="KW-0812">Transmembrane</keyword>
<dbReference type="AlphaFoldDB" id="W9DUC5"/>
<dbReference type="Gene3D" id="1.10.1130.10">
    <property type="entry name" value="Flavocytochrome C3, Chain A"/>
    <property type="match status" value="2"/>
</dbReference>
<organism evidence="4 5">
    <name type="scientific">Methanolobus tindarius DSM 2278</name>
    <dbReference type="NCBI Taxonomy" id="1090322"/>
    <lineage>
        <taxon>Archaea</taxon>
        <taxon>Methanobacteriati</taxon>
        <taxon>Methanobacteriota</taxon>
        <taxon>Stenosarchaea group</taxon>
        <taxon>Methanomicrobia</taxon>
        <taxon>Methanosarcinales</taxon>
        <taxon>Methanosarcinaceae</taxon>
        <taxon>Methanolobus</taxon>
    </lineage>
</organism>
<dbReference type="GO" id="GO:0042279">
    <property type="term" value="F:nitrite reductase (cytochrome, ammonia-forming) activity"/>
    <property type="evidence" value="ECO:0007669"/>
    <property type="project" value="InterPro"/>
</dbReference>
<gene>
    <name evidence="4" type="ORF">MettiDRAFT_0692</name>
</gene>
<evidence type="ECO:0000256" key="2">
    <source>
        <dbReference type="SAM" id="MobiDB-lite"/>
    </source>
</evidence>
<dbReference type="Pfam" id="PF02335">
    <property type="entry name" value="Cytochrom_C552"/>
    <property type="match status" value="1"/>
</dbReference>
<dbReference type="InterPro" id="IPR003321">
    <property type="entry name" value="Cyt_c552"/>
</dbReference>
<dbReference type="SUPFAM" id="SSF48695">
    <property type="entry name" value="Multiheme cytochromes"/>
    <property type="match status" value="1"/>
</dbReference>
<keyword evidence="5" id="KW-1185">Reference proteome</keyword>
<dbReference type="Gene3D" id="1.20.140.10">
    <property type="entry name" value="Butyryl-CoA Dehydrogenase, subunit A, domain 3"/>
    <property type="match status" value="1"/>
</dbReference>
<dbReference type="Proteomes" id="UP000019483">
    <property type="component" value="Unassembled WGS sequence"/>
</dbReference>
<name>W9DUC5_METTI</name>
<dbReference type="InterPro" id="IPR051829">
    <property type="entry name" value="Multiheme_Cytochr_ET"/>
</dbReference>
<evidence type="ECO:0000313" key="4">
    <source>
        <dbReference type="EMBL" id="ETA67277.1"/>
    </source>
</evidence>
<accession>W9DUC5</accession>
<evidence type="ECO:0000313" key="5">
    <source>
        <dbReference type="Proteomes" id="UP000019483"/>
    </source>
</evidence>
<feature type="transmembrane region" description="Helical" evidence="3">
    <location>
        <begin position="407"/>
        <end position="428"/>
    </location>
</feature>
<evidence type="ECO:0000256" key="3">
    <source>
        <dbReference type="SAM" id="Phobius"/>
    </source>
</evidence>
<feature type="region of interest" description="Disordered" evidence="2">
    <location>
        <begin position="141"/>
        <end position="162"/>
    </location>
</feature>
<keyword evidence="3" id="KW-0472">Membrane</keyword>
<dbReference type="InterPro" id="IPR036280">
    <property type="entry name" value="Multihaem_cyt_sf"/>
</dbReference>
<proteinExistence type="predicted"/>
<reference evidence="4 5" key="1">
    <citation type="submission" date="2013-08" db="EMBL/GenBank/DDBJ databases">
        <authorList>
            <consortium name="DOE Joint Genome Institute"/>
            <person name="Eisen J."/>
            <person name="Huntemann M."/>
            <person name="Han J."/>
            <person name="Chen A."/>
            <person name="Kyrpides N."/>
            <person name="Mavromatis K."/>
            <person name="Markowitz V."/>
            <person name="Palaniappan K."/>
            <person name="Ivanova N."/>
            <person name="Schaumberg A."/>
            <person name="Pati A."/>
            <person name="Liolios K."/>
            <person name="Nordberg H.P."/>
            <person name="Cantor M.N."/>
            <person name="Hua S.X."/>
            <person name="Woyke T."/>
        </authorList>
    </citation>
    <scope>NUCLEOTIDE SEQUENCE [LARGE SCALE GENOMIC DNA]</scope>
    <source>
        <strain evidence="4 5">DSM 2278</strain>
    </source>
</reference>
<dbReference type="EMBL" id="AZAJ01000001">
    <property type="protein sequence ID" value="ETA67277.1"/>
    <property type="molecule type" value="Genomic_DNA"/>
</dbReference>
<comment type="caution">
    <text evidence="4">The sequence shown here is derived from an EMBL/GenBank/DDBJ whole genome shotgun (WGS) entry which is preliminary data.</text>
</comment>
<protein>
    <submittedName>
        <fullName evidence="4">Formate-dependent nitrite reductase, periplasmic cytochrome c552 subunit</fullName>
    </submittedName>
</protein>
<evidence type="ECO:0000256" key="1">
    <source>
        <dbReference type="ARBA" id="ARBA00022729"/>
    </source>
</evidence>
<sequence length="435" mass="48251">MKKATAFAIAIVLMAIPAVIANAASTEECKKCHEDEYKAWNLSAHYDNDGIIFGKPGPEACIFCHFGSTPRLYSVMYGEVSAESPECEMCHKPSVNGFTTHITTPSEAVPPQNLSAEVCEDCHTKPHHIIYEEWNEYNNSDYDSSSMESHSEPSENGTYMQNNGSESRVTCVMCHEPHSAQLRMDAQELCESCHSYEIVQETEENNSDFYGGPQWEMYNGSIYTNGVHAVNLKCIDCHMATIIDENGEQKLVTGHSFNFDPVLLSDPDSGNICKKCHVTGHEEIPESGDCNECHEVSLANITSSRQEITASKLQELEILQENASTILLTSESNESLEKLTADYNEAISYIEFVKTDGSLGMHNSERTEEELAKAEIIFRSITGEENTYIEVEDAEIAGKEKEEENTVASTGIADLFLIISITAIVMAMSKKKRGK</sequence>
<dbReference type="OrthoDB" id="120509at2157"/>
<keyword evidence="1" id="KW-0732">Signal</keyword>
<dbReference type="RefSeq" id="WP_023844413.1">
    <property type="nucleotide sequence ID" value="NZ_AZAJ01000001.1"/>
</dbReference>
<dbReference type="PANTHER" id="PTHR35038">
    <property type="entry name" value="DISSIMILATORY SULFITE REDUCTASE SIRA"/>
    <property type="match status" value="1"/>
</dbReference>
<keyword evidence="3" id="KW-1133">Transmembrane helix</keyword>